<dbReference type="Proteomes" id="UP000632766">
    <property type="component" value="Unassembled WGS sequence"/>
</dbReference>
<name>A0A8J7HRC2_9NOST</name>
<evidence type="ECO:0000313" key="1">
    <source>
        <dbReference type="EMBL" id="MBH8564267.1"/>
    </source>
</evidence>
<organism evidence="1 2">
    <name type="scientific">Amazonocrinis nigriterrae CENA67</name>
    <dbReference type="NCBI Taxonomy" id="2794033"/>
    <lineage>
        <taxon>Bacteria</taxon>
        <taxon>Bacillati</taxon>
        <taxon>Cyanobacteriota</taxon>
        <taxon>Cyanophyceae</taxon>
        <taxon>Nostocales</taxon>
        <taxon>Nostocaceae</taxon>
        <taxon>Amazonocrinis</taxon>
        <taxon>Amazonocrinis nigriterrae</taxon>
    </lineage>
</organism>
<accession>A0A8J7HRC2</accession>
<keyword evidence="2" id="KW-1185">Reference proteome</keyword>
<proteinExistence type="predicted"/>
<gene>
    <name evidence="1" type="ORF">I8748_19090</name>
</gene>
<dbReference type="RefSeq" id="WP_198126115.1">
    <property type="nucleotide sequence ID" value="NZ_JAECZC010000038.1"/>
</dbReference>
<sequence length="94" mass="10755">MTPILVKPSLWLEKGIQIENVNSVNLFKFTDELQARMQELVDKKTADSLTPEEAAEMEAIGELIVIVTYMNGMIANEVQNSQETETWEQRLEKN</sequence>
<dbReference type="EMBL" id="JAECZC010000038">
    <property type="protein sequence ID" value="MBH8564267.1"/>
    <property type="molecule type" value="Genomic_DNA"/>
</dbReference>
<reference evidence="1 2" key="1">
    <citation type="journal article" date="2021" name="Int. J. Syst. Evol. Microbiol.">
        <title>Amazonocrinis nigriterrae gen. nov., sp. nov., Atlanticothrix silvestris gen. nov., sp. nov. and Dendronalium phyllosphericum gen. nov., sp. nov., nostocacean cyanobacteria from Brazilian environments.</title>
        <authorList>
            <person name="Alvarenga D.O."/>
            <person name="Andreote A.P.D."/>
            <person name="Branco L.H.Z."/>
            <person name="Delbaje E."/>
            <person name="Cruz R.B."/>
            <person name="Varani A.M."/>
            <person name="Fiore M.F."/>
        </authorList>
    </citation>
    <scope>NUCLEOTIDE SEQUENCE [LARGE SCALE GENOMIC DNA]</scope>
    <source>
        <strain evidence="1 2">CENA67</strain>
    </source>
</reference>
<comment type="caution">
    <text evidence="1">The sequence shown here is derived from an EMBL/GenBank/DDBJ whole genome shotgun (WGS) entry which is preliminary data.</text>
</comment>
<evidence type="ECO:0000313" key="2">
    <source>
        <dbReference type="Proteomes" id="UP000632766"/>
    </source>
</evidence>
<protein>
    <submittedName>
        <fullName evidence="1">Uncharacterized protein</fullName>
    </submittedName>
</protein>
<dbReference type="AlphaFoldDB" id="A0A8J7HRC2"/>